<dbReference type="SMART" id="SM00869">
    <property type="entry name" value="Autotransporter"/>
    <property type="match status" value="1"/>
</dbReference>
<keyword evidence="4" id="KW-1185">Reference proteome</keyword>
<dbReference type="PROSITE" id="PS51208">
    <property type="entry name" value="AUTOTRANSPORTER"/>
    <property type="match status" value="1"/>
</dbReference>
<sequence length="986" mass="97265">MRSSRCRGRSVAKALLPGLALLATPALGAGTSFTARLGNDWSNGLNWSGGRAPSLADTAVIDRLPQVWLGARPGAAGSLYLGVTRSASLYAGTALSLGQARIGQAAGSSGRLQLSGLSARLVATGSLVAGIAGTGEIDHYRAASLRASSLTLGSLRGARGTLLLSSQSTLTLGGGLVLGQQGTGVLDISTAARATVSGLTLGSAAGGSGIASISGGGTRLASGQLVVGGSGSGRMTVSTGAAVTAAQVRIGAGAGGSGRLDLSNGGTSLGVSGATVIGAGGTGSASLYTGARLSTGSLTLGAAAGASGSLVAGSGSTALSVAGDTIVGASGRGSVTLQDGATARSGRLVLGAAPTGTGSALLSGSGSRWIASLPVEIGRAGRGALTLTGGASLSAGTIDIARDAGSSGTLSIGAVHGALARGAGSLDAATIRFGAGSGALVFNHGGPDFVLASRIGGRGTILVDAGPVVLTGDSSGFGGTTRITGGSLAVEGALGGTVAVSRYGTLAGTGTVGSVDVGDGGRLAPAGPAAGELAIAGDLSVGQGGHLQVSVSPALDRTDRLTVGGSTRISSGAVLDVLQDSAITLDRRDVILTSGGGLTGRFDTVTSNYAFVTPELDYGERELVLSLRRNDIRFASAAPAANAARVAEIGDRLDPASPLYAQLLPLSKEQAGLTFGDMAATIHASPALNAFDMGRFARTAALERAALPERETATGAVGWARAYGGYSTRAEEGGDRIGASGGLLFGWDGPAGEASRFGLLGGIGSGSVRESDGLARSDSRDHLLGLYGQTEAGDMALRFGATYVHQDIDSRRSVRFSGFTEHLDGAYRADALQAYGEIGRSFGLGDTEVEPFANLALAWQRTGAFAETGGHAAVSVSSAESLQAETVLGLRATHRFDLSGQPARMRAMLGWNHAFEASGTGPEFAFAGSAPFSLEGAETAGDSAVLQAGLDVLADDGRLALGLTYDGAFSAGAASHMVKLTLSRQF</sequence>
<comment type="caution">
    <text evidence="3">The sequence shown here is derived from an EMBL/GenBank/DDBJ whole genome shotgun (WGS) entry which is preliminary data.</text>
</comment>
<protein>
    <submittedName>
        <fullName evidence="3">T5SS/PEP-CTERM-associated repeat protein</fullName>
    </submittedName>
</protein>
<gene>
    <name evidence="3" type="ORF">GGR23_003040</name>
</gene>
<organism evidence="3 4">
    <name type="scientific">Gellertiella hungarica</name>
    <dbReference type="NCBI Taxonomy" id="1572859"/>
    <lineage>
        <taxon>Bacteria</taxon>
        <taxon>Pseudomonadati</taxon>
        <taxon>Pseudomonadota</taxon>
        <taxon>Alphaproteobacteria</taxon>
        <taxon>Hyphomicrobiales</taxon>
        <taxon>Rhizobiaceae</taxon>
        <taxon>Gellertiella</taxon>
    </lineage>
</organism>
<dbReference type="InterPro" id="IPR005546">
    <property type="entry name" value="Autotransporte_beta"/>
</dbReference>
<dbReference type="EMBL" id="JACIEZ010000006">
    <property type="protein sequence ID" value="MBB4065832.1"/>
    <property type="molecule type" value="Genomic_DNA"/>
</dbReference>
<evidence type="ECO:0000256" key="1">
    <source>
        <dbReference type="SAM" id="SignalP"/>
    </source>
</evidence>
<feature type="domain" description="Autotransporter" evidence="2">
    <location>
        <begin position="711"/>
        <end position="986"/>
    </location>
</feature>
<feature type="signal peptide" evidence="1">
    <location>
        <begin position="1"/>
        <end position="28"/>
    </location>
</feature>
<dbReference type="Gene3D" id="2.40.128.130">
    <property type="entry name" value="Autotransporter beta-domain"/>
    <property type="match status" value="1"/>
</dbReference>
<dbReference type="NCBIfam" id="TIGR04393">
    <property type="entry name" value="rpt_T5SS_PEPC"/>
    <property type="match status" value="2"/>
</dbReference>
<dbReference type="SUPFAM" id="SSF103515">
    <property type="entry name" value="Autotransporter"/>
    <property type="match status" value="1"/>
</dbReference>
<evidence type="ECO:0000313" key="4">
    <source>
        <dbReference type="Proteomes" id="UP000528286"/>
    </source>
</evidence>
<evidence type="ECO:0000313" key="3">
    <source>
        <dbReference type="EMBL" id="MBB4065832.1"/>
    </source>
</evidence>
<keyword evidence="1" id="KW-0732">Signal</keyword>
<feature type="chain" id="PRO_5030602398" evidence="1">
    <location>
        <begin position="29"/>
        <end position="986"/>
    </location>
</feature>
<name>A0A7W6J6X0_9HYPH</name>
<proteinExistence type="predicted"/>
<accession>A0A7W6J6X0</accession>
<dbReference type="InterPro" id="IPR030895">
    <property type="entry name" value="T5SS_PEPC_rpt"/>
</dbReference>
<evidence type="ECO:0000259" key="2">
    <source>
        <dbReference type="PROSITE" id="PS51208"/>
    </source>
</evidence>
<reference evidence="3 4" key="1">
    <citation type="submission" date="2020-08" db="EMBL/GenBank/DDBJ databases">
        <title>Genomic Encyclopedia of Type Strains, Phase IV (KMG-IV): sequencing the most valuable type-strain genomes for metagenomic binning, comparative biology and taxonomic classification.</title>
        <authorList>
            <person name="Goeker M."/>
        </authorList>
    </citation>
    <scope>NUCLEOTIDE SEQUENCE [LARGE SCALE GENOMIC DNA]</scope>
    <source>
        <strain evidence="3 4">DSM 29853</strain>
    </source>
</reference>
<dbReference type="Pfam" id="PF03797">
    <property type="entry name" value="Autotransporter"/>
    <property type="match status" value="1"/>
</dbReference>
<dbReference type="RefSeq" id="WP_183367124.1">
    <property type="nucleotide sequence ID" value="NZ_JACIEZ010000006.1"/>
</dbReference>
<dbReference type="Proteomes" id="UP000528286">
    <property type="component" value="Unassembled WGS sequence"/>
</dbReference>
<dbReference type="AlphaFoldDB" id="A0A7W6J6X0"/>
<dbReference type="InterPro" id="IPR036709">
    <property type="entry name" value="Autotransporte_beta_dom_sf"/>
</dbReference>